<dbReference type="Gene3D" id="3.90.960.10">
    <property type="entry name" value="YbaK/aminoacyl-tRNA synthetase-associated domain"/>
    <property type="match status" value="1"/>
</dbReference>
<dbReference type="InterPro" id="IPR036754">
    <property type="entry name" value="YbaK/aa-tRNA-synt-asso_dom_sf"/>
</dbReference>
<name>A0A5C4MEJ1_9ACTN</name>
<dbReference type="AlphaFoldDB" id="A0A5C4MEJ1"/>
<dbReference type="OrthoDB" id="8536235at2"/>
<dbReference type="EMBL" id="VDFR01000123">
    <property type="protein sequence ID" value="TNC38150.1"/>
    <property type="molecule type" value="Genomic_DNA"/>
</dbReference>
<comment type="caution">
    <text evidence="3">The sequence shown here is derived from an EMBL/GenBank/DDBJ whole genome shotgun (WGS) entry which is preliminary data.</text>
</comment>
<evidence type="ECO:0000259" key="1">
    <source>
        <dbReference type="Pfam" id="PF04073"/>
    </source>
</evidence>
<dbReference type="SUPFAM" id="SSF55826">
    <property type="entry name" value="YbaK/ProRS associated domain"/>
    <property type="match status" value="1"/>
</dbReference>
<accession>A0A5C4MEJ1</accession>
<evidence type="ECO:0000313" key="4">
    <source>
        <dbReference type="Proteomes" id="UP000306740"/>
    </source>
</evidence>
<proteinExistence type="predicted"/>
<reference evidence="3 4" key="1">
    <citation type="submission" date="2019-05" db="EMBL/GenBank/DDBJ databases">
        <title>Mumia sp. nov., isolated from the intestinal contents of plateau pika (Ochotona curzoniae) in the Qinghai-Tibet plateau of China.</title>
        <authorList>
            <person name="Tian Z."/>
        </authorList>
    </citation>
    <scope>NUCLEOTIDE SEQUENCE [LARGE SCALE GENOMIC DNA]</scope>
    <source>
        <strain evidence="4">527</strain>
        <strain evidence="3">Z527</strain>
    </source>
</reference>
<dbReference type="PANTHER" id="PTHR30411:SF1">
    <property type="entry name" value="CYTOPLASMIC PROTEIN"/>
    <property type="match status" value="1"/>
</dbReference>
<dbReference type="PANTHER" id="PTHR30411">
    <property type="entry name" value="CYTOPLASMIC PROTEIN"/>
    <property type="match status" value="1"/>
</dbReference>
<evidence type="ECO:0000313" key="3">
    <source>
        <dbReference type="EMBL" id="TNC41630.1"/>
    </source>
</evidence>
<organism evidence="3 4">
    <name type="scientific">Mumia zhuanghuii</name>
    <dbReference type="NCBI Taxonomy" id="2585211"/>
    <lineage>
        <taxon>Bacteria</taxon>
        <taxon>Bacillati</taxon>
        <taxon>Actinomycetota</taxon>
        <taxon>Actinomycetes</taxon>
        <taxon>Propionibacteriales</taxon>
        <taxon>Nocardioidaceae</taxon>
        <taxon>Mumia</taxon>
    </lineage>
</organism>
<dbReference type="GO" id="GO:0002161">
    <property type="term" value="F:aminoacyl-tRNA deacylase activity"/>
    <property type="evidence" value="ECO:0007669"/>
    <property type="project" value="InterPro"/>
</dbReference>
<dbReference type="CDD" id="cd04333">
    <property type="entry name" value="ProX_deacylase"/>
    <property type="match status" value="1"/>
</dbReference>
<dbReference type="Pfam" id="PF04073">
    <property type="entry name" value="tRNA_edit"/>
    <property type="match status" value="1"/>
</dbReference>
<dbReference type="EMBL" id="VDFR01000105">
    <property type="protein sequence ID" value="TNC41630.1"/>
    <property type="molecule type" value="Genomic_DNA"/>
</dbReference>
<gene>
    <name evidence="3" type="ORF">FHE65_22245</name>
    <name evidence="2" type="ORF">FHE65_24545</name>
</gene>
<dbReference type="Proteomes" id="UP000306740">
    <property type="component" value="Unassembled WGS sequence"/>
</dbReference>
<sequence length="177" mass="18499">MTWRGPVCRCGPRAQYGRPVNATHPRIQQVVDALAERGVVDEVVRVLPDSARTAREAADALGTEVGAIANSLVFASGGEPVLILTSGAHQVDTALVAAIHDLLPLERADPDFVRAATGQVIGGVAPIGHPAPLRTFVDLALRDHEVVWAAAGHPHAVFATSFDQLVEITGGTPTEVG</sequence>
<protein>
    <submittedName>
        <fullName evidence="3">YbaK/EbsC family protein</fullName>
    </submittedName>
</protein>
<evidence type="ECO:0000313" key="2">
    <source>
        <dbReference type="EMBL" id="TNC38150.1"/>
    </source>
</evidence>
<feature type="domain" description="YbaK/aminoacyl-tRNA synthetase-associated" evidence="1">
    <location>
        <begin position="50"/>
        <end position="167"/>
    </location>
</feature>
<dbReference type="InterPro" id="IPR007214">
    <property type="entry name" value="YbaK/aa-tRNA-synth-assoc-dom"/>
</dbReference>